<protein>
    <submittedName>
        <fullName evidence="1">Uncharacterized protein</fullName>
    </submittedName>
</protein>
<keyword evidence="2" id="KW-1185">Reference proteome</keyword>
<dbReference type="EMBL" id="LHQL01000011">
    <property type="protein sequence ID" value="OOQ49156.1"/>
    <property type="molecule type" value="Genomic_DNA"/>
</dbReference>
<comment type="caution">
    <text evidence="1">The sequence shown here is derived from an EMBL/GenBank/DDBJ whole genome shotgun (WGS) entry which is preliminary data.</text>
</comment>
<dbReference type="Proteomes" id="UP000190306">
    <property type="component" value="Chromosome"/>
</dbReference>
<evidence type="ECO:0000313" key="1">
    <source>
        <dbReference type="EMBL" id="OOQ49156.1"/>
    </source>
</evidence>
<evidence type="ECO:0000313" key="2">
    <source>
        <dbReference type="Proteomes" id="UP000190306"/>
    </source>
</evidence>
<sequence length="62" mass="6883">MARVPAAMSVRITPEGGSVNPVGLSRTRWSALSRYVETRRLFVLFSVDNEAAHLTRAGDPRR</sequence>
<accession>A0ABX3LFQ6</accession>
<proteinExistence type="predicted"/>
<organism evidence="1 2">
    <name type="scientific">Streptomyces antibioticus</name>
    <dbReference type="NCBI Taxonomy" id="1890"/>
    <lineage>
        <taxon>Bacteria</taxon>
        <taxon>Bacillati</taxon>
        <taxon>Actinomycetota</taxon>
        <taxon>Actinomycetes</taxon>
        <taxon>Kitasatosporales</taxon>
        <taxon>Streptomycetaceae</taxon>
        <taxon>Streptomyces</taxon>
    </lineage>
</organism>
<name>A0ABX3LFQ6_STRAT</name>
<reference evidence="1 2" key="1">
    <citation type="submission" date="2015-07" db="EMBL/GenBank/DDBJ databases">
        <title>Draft Genome Sequence of Streptomyces antibioticus, IMRU 3720 reveals insights in the evolution of actinomycin biosynthetic gene clusters in Streptomyces.</title>
        <authorList>
            <person name="Crnovcic I."/>
            <person name="Ruckert C."/>
            <person name="Kalinowksi J."/>
            <person name="Keller U."/>
        </authorList>
    </citation>
    <scope>NUCLEOTIDE SEQUENCE [LARGE SCALE GENOMIC DNA]</scope>
    <source>
        <strain evidence="1 2">DSM 41481</strain>
    </source>
</reference>
<gene>
    <name evidence="1" type="ORF">AFM16_23095</name>
</gene>